<name>A0ABN3CEJ1_9ACTN</name>
<evidence type="ECO:0000256" key="1">
    <source>
        <dbReference type="SAM" id="MobiDB-lite"/>
    </source>
</evidence>
<keyword evidence="3" id="KW-1185">Reference proteome</keyword>
<comment type="caution">
    <text evidence="2">The sequence shown here is derived from an EMBL/GenBank/DDBJ whole genome shotgun (WGS) entry which is preliminary data.</text>
</comment>
<organism evidence="2 3">
    <name type="scientific">Nonomuraea monospora</name>
    <dbReference type="NCBI Taxonomy" id="568818"/>
    <lineage>
        <taxon>Bacteria</taxon>
        <taxon>Bacillati</taxon>
        <taxon>Actinomycetota</taxon>
        <taxon>Actinomycetes</taxon>
        <taxon>Streptosporangiales</taxon>
        <taxon>Streptosporangiaceae</taxon>
        <taxon>Nonomuraea</taxon>
    </lineage>
</organism>
<evidence type="ECO:0000313" key="2">
    <source>
        <dbReference type="EMBL" id="GAA2207704.1"/>
    </source>
</evidence>
<feature type="compositionally biased region" description="Basic and acidic residues" evidence="1">
    <location>
        <begin position="32"/>
        <end position="43"/>
    </location>
</feature>
<feature type="region of interest" description="Disordered" evidence="1">
    <location>
        <begin position="1"/>
        <end position="44"/>
    </location>
</feature>
<proteinExistence type="predicted"/>
<sequence length="237" mass="24605">MTERVGEARASGPEESGPAQAAAPDGPEQAEETVRDGEDDRPSMPRIVLAGTVNAGQRLHLLSDPAPPAVNVTVGLLAQGAQAGERLIGQCSEGVRKVAGLPAPWLRRVLATAAERGEDAIAGSSRQTAAWLRGPVSDTVAKSTRSLLGGLVTRAVRQAAETLSPPVIDAVLPHIREQAIPAIVGDLVADQRLRAMVAAQGRSVMASMADELQAKIASADDRAEAAFQRLRRGGPAT</sequence>
<gene>
    <name evidence="2" type="ORF">GCM10009850_031620</name>
</gene>
<dbReference type="Proteomes" id="UP001499843">
    <property type="component" value="Unassembled WGS sequence"/>
</dbReference>
<accession>A0ABN3CEJ1</accession>
<dbReference type="EMBL" id="BAAAQX010000007">
    <property type="protein sequence ID" value="GAA2207704.1"/>
    <property type="molecule type" value="Genomic_DNA"/>
</dbReference>
<evidence type="ECO:0000313" key="3">
    <source>
        <dbReference type="Proteomes" id="UP001499843"/>
    </source>
</evidence>
<protein>
    <submittedName>
        <fullName evidence="2">Uncharacterized protein</fullName>
    </submittedName>
</protein>
<reference evidence="2 3" key="1">
    <citation type="journal article" date="2019" name="Int. J. Syst. Evol. Microbiol.">
        <title>The Global Catalogue of Microorganisms (GCM) 10K type strain sequencing project: providing services to taxonomists for standard genome sequencing and annotation.</title>
        <authorList>
            <consortium name="The Broad Institute Genomics Platform"/>
            <consortium name="The Broad Institute Genome Sequencing Center for Infectious Disease"/>
            <person name="Wu L."/>
            <person name="Ma J."/>
        </authorList>
    </citation>
    <scope>NUCLEOTIDE SEQUENCE [LARGE SCALE GENOMIC DNA]</scope>
    <source>
        <strain evidence="2 3">JCM 16114</strain>
    </source>
</reference>
<dbReference type="RefSeq" id="WP_344475159.1">
    <property type="nucleotide sequence ID" value="NZ_BAAAQX010000007.1"/>
</dbReference>